<keyword evidence="2" id="KW-0540">Nuclease</keyword>
<feature type="domain" description="TnsA endonuclease N-terminal" evidence="1">
    <location>
        <begin position="46"/>
        <end position="131"/>
    </location>
</feature>
<dbReference type="InterPro" id="IPR014833">
    <property type="entry name" value="TnsA_N"/>
</dbReference>
<dbReference type="EMBL" id="JAHPRE010000001">
    <property type="protein sequence ID" value="MCU4395411.1"/>
    <property type="molecule type" value="Genomic_DNA"/>
</dbReference>
<evidence type="ECO:0000259" key="1">
    <source>
        <dbReference type="Pfam" id="PF08722"/>
    </source>
</evidence>
<dbReference type="GO" id="GO:0004519">
    <property type="term" value="F:endonuclease activity"/>
    <property type="evidence" value="ECO:0007669"/>
    <property type="project" value="UniProtKB-KW"/>
</dbReference>
<reference evidence="2" key="1">
    <citation type="submission" date="2021-06" db="EMBL/GenBank/DDBJ databases">
        <title>Propagation of a rapidly emergent carbapenem-resistant Acinetobacter baumannii lineage by various extra-hospital transmission networks.</title>
        <authorList>
            <person name="Calix J."/>
        </authorList>
    </citation>
    <scope>NUCLEOTIDE SEQUENCE</scope>
    <source>
        <strain evidence="2">WU_MDCI_Aw63</strain>
    </source>
</reference>
<protein>
    <submittedName>
        <fullName evidence="2">TnsA endonuclease N-terminal domain-containing protein</fullName>
    </submittedName>
</protein>
<dbReference type="RefSeq" id="WP_151711608.1">
    <property type="nucleotide sequence ID" value="NZ_BKFZ01000086.1"/>
</dbReference>
<evidence type="ECO:0000313" key="3">
    <source>
        <dbReference type="Proteomes" id="UP001208534"/>
    </source>
</evidence>
<dbReference type="AlphaFoldDB" id="A0AAW5R5D5"/>
<evidence type="ECO:0000313" key="2">
    <source>
        <dbReference type="EMBL" id="MCU4395411.1"/>
    </source>
</evidence>
<name>A0AAW5R5D5_ACIJU</name>
<organism evidence="2 3">
    <name type="scientific">Acinetobacter junii</name>
    <dbReference type="NCBI Taxonomy" id="40215"/>
    <lineage>
        <taxon>Bacteria</taxon>
        <taxon>Pseudomonadati</taxon>
        <taxon>Pseudomonadota</taxon>
        <taxon>Gammaproteobacteria</taxon>
        <taxon>Moraxellales</taxon>
        <taxon>Moraxellaceae</taxon>
        <taxon>Acinetobacter</taxon>
    </lineage>
</organism>
<dbReference type="Pfam" id="PF08722">
    <property type="entry name" value="Tn7_TnsA-like_N"/>
    <property type="match status" value="1"/>
</dbReference>
<keyword evidence="2" id="KW-0255">Endonuclease</keyword>
<comment type="caution">
    <text evidence="2">The sequence shown here is derived from an EMBL/GenBank/DDBJ whole genome shotgun (WGS) entry which is preliminary data.</text>
</comment>
<gene>
    <name evidence="2" type="ORF">KTH64_00125</name>
</gene>
<proteinExistence type="predicted"/>
<keyword evidence="2" id="KW-0378">Hydrolase</keyword>
<sequence length="220" mass="26565">MQKFKQVRTIKPTRRSVSGQICFEGSYIPYESTLERDFLIFHTFRKDVIDLVAQPISIPFIKNGIEYEYTPDFFVQFYTGGDYECYETKPMIVEVKPLSEWKENWRDWSDKWKAAIQYCREQDFRFKIYDENRIRNKALININYINKFKNSFFDDSEKKCVIEQVQLMGGTTIGYLLERFFKGSLYRTNGRNLIFHLLANKHLEFDYWDELTELSEVWCE</sequence>
<dbReference type="Proteomes" id="UP001208534">
    <property type="component" value="Unassembled WGS sequence"/>
</dbReference>
<accession>A0AAW5R5D5</accession>